<feature type="compositionally biased region" description="Low complexity" evidence="1">
    <location>
        <begin position="5394"/>
        <end position="5424"/>
    </location>
</feature>
<feature type="region of interest" description="Disordered" evidence="1">
    <location>
        <begin position="1746"/>
        <end position="1769"/>
    </location>
</feature>
<evidence type="ECO:0000256" key="1">
    <source>
        <dbReference type="SAM" id="MobiDB-lite"/>
    </source>
</evidence>
<feature type="chain" id="PRO_5022939727" description="GH29D-like beta-sandwich domain-containing protein" evidence="2">
    <location>
        <begin position="31"/>
        <end position="5666"/>
    </location>
</feature>
<sequence length="5666" mass="547319">MTAPGHGRVACAAWVAVSLFAAAPAQLALAAGVAAPTLSPAGAVHTAGSTQFSLSSTSPGATILYSTDGTLPLTVFSSPFVVPEAGRRVLRAIAGIRNATSGLLANSSDERAWPIFLQAPIAPGPAGGAAGGGSLGVCTSPSLLTGDSALATSGAASGGGEAGLFASFLPSRPGTYRVELTADDGCSVFRDSLTLDVRCPPETSTPLLLGWPANPAGQVAAPFDAMAGGFLPVLLNASAAAAPRAAAPLAASALADISWKVSDAPTGSALPTSAAGSAIVPLRPDVSATEVSSAVSAASLALGSGLRSPNGRDLSEQGRAALAAVVARSDREARQSPLALLLPDTAGFFSVEATVSDGCGSRTVAGTVVTACPAGVAADAGPDRIVVSAGRAGSAPVDLGELGAAEAGSTALLAAWSSSSAGPNRSLAEAVAGSAFSAVLLRANGTTFPAPAANGSSFFWELVDAPVGSALPAALLASAVDGAPAHRRSRGRFALPRAVAGRPVVYGSSAALVPDVEGVYRLRVTVSDGCAVATDDVTVTASCASPPIPRVAPSAELLGGFTTVPSASGGAGAVEQAPVVVLRVGSALAHFANATRLREAASAAARTAVGPADLVVNAPAEPPSALLNGTLADDGAGAGVSVEWSLLTVPRAGSAAAAGEVGSWGEAPCAGSVMSDACRAGARSVAAVSDRRLLSGARLVVDSVGDYAVSLRAADNCSSRAVPMVVSVRCNAPPVANAGGHQRVLRGPRNAFVPVAVDGSASTDPDPEDASRLRYSWELLAAPAGSSLAALAPAEPFGARAFASTASFTPDVNGQYSLRLTVSDWCSSSSDVVTVTVSCNGAPRAGVNGHRQTVRFNATASGLGNGSFPSVALDGTYSHDPDGLSDISSYQWTLTGVSSPAAGFAKTFGAGGGPDYTTPLAGFGRGEAVLFTPPAQQITAAADTGGGAASVLYTVQLAVSDGCASDTTAVVVEALCPTSPFATAAASPVSLVWNARPGSRFGTSRAAFDAQAAATGLSGVGGEDLEAAACAVNASASAPGQCAMQASLTGGSQYLHPNQTWTWSVDSVPSGAAAGAALLTQPAGPSAPALGHAAAASLVVGMPAYDALRPFDAASLGASLAGDYDLRFTVAEPCVASSANVTVALRCNDRPSAAARVASAVVVASADTGVFAPVALVGSNGTHPSVQGSAAELEADAPTFRFEWSVQHEPLPAAEARGFVSSVTGAAEPEATLTGAEAAAGFHHVFVTSTGYDGNLGGTAGADDKCRRHARLAGHAMPDDFVAVLCTSGASGYGRVAVTGPVYTSLGLHGGYRDASALGRSAKVACGPAETECQSKWTSDNWLRDLAYDEFGARLPGTNPLISGCTPAGAVLGGSSLCGDWTSSSASLSHVVGNPFASGTRRYNALSTRTCSQPAHLLCVRATARNASALGMPAGPLQSLDPSFTPTRLGTYTATLRVTDGCTAATASVNITARCPDNAGTPVDVGSDIVVTWSRPSLAAGGSFGRATATVIQPGEEALGQWTVEQEDTLGAAVSPEMSFPVPGDLSGARFSYAAAVLGNVTNAADLPASQNLRAPSFVPGSLGTYRFRFSVPGACVVSSDEVVVNATCNAPPRVTVQSELEGSAPGDVPVLVSRWNGTAFRTVNASGLASDADGDALTYGASFVAPGHVAPASPLPITDPSVLGPDPAAIMVLSGGADVALAPTRLGSWTVTLSASDGCTVVQQNVSVRAVCGAPPEASFRGAAAGQVGAGGATTSPPTSPLPGTAGAPGAAPLNASVFASSSAPGNFSSVQLDALSRSTSANGGPLTFAWNVSAFAPVAAFSTAAAGAAAGAAPGNNSADDPAAGAAFEAALAPRWDGSPGTVSFERSVAGAIVADPAAAAAAGRAMLRLADASAASSPANGSAALPPTSGVVEAAPERLGRWLVDVTVSDGCLRNTTSAVVAAVCSAPPVAAARAAVIADSGIRGNFSQASRVAVAWGSGRPNVTALLANDTAFAEAIGSAGQGGGPYPSPYEGASPLQARGFAPVVVEAGWSADADATAGSLVVRWRLAAFSPVTVANGTSAWVPAGAESLEPGLLMGSVTSLANVSARIGSAGTGQTLPAELASLFAAAPATSPLGGAASDVATPAGDVVGRSLTLLPRVLGEYVLEAEVSDGCSFTRAFVNVSAVCNAAPSVALPASPVVALWKGVASGFGAVPLVAALSDSDNDTLTSTWSLEGDAVATDADGAVIVPGGNTSAGVNASLLASPTSPGAVSLSVAGGVAAPSNATLFPRTLARRGVRVAVSDGCSVAGRTVDVLTACPAAPSVLLRAVAAGTLDAVANATAAWQPSAEAFEGVVLQAVAATSAADGPGGGLYPVSWSAVTSSGEAVALSPALATIRTPGTGAAVSTSEGAANATDLPEAVAALGGGGGFGGAVRVSQRLLVAPRGGSITVTVVVSDGCRSTTERIVVVAACGEEPGAVAAASVGGGGAAVAAGVLAGNASAAAGFSGFVASSVALASSIASDGESAAAAAALAGSAVLDGSGGSGDAAAGRAAAAAGRVWLASPQEGGLGPVSWASGVRPAVMTAYDGVTGSIVPVFLNATSGSVGGTAGGVVWRSDVTGAVLAGSAVVSAAQVRPPSTAALSGLSSFADGGGVAFGVRGAGGSNGTWFAGEPDPLLPARAALAAVEAAHAGAANWTSRSALGAAQASLRLAEQYGSTFVSWPLRAGATLTLASPALSPALRLPTGSASGSSNVSGVVLSANASRIALRAGSAGLGGLVFGSGSSAGEVTIVNGTAAVVAPGGLGIVAAAARVSDGCSASEAALLVGSSCSPLPPVVAVAPRGANASVVRSAGAAGAASGHWSGVANVTLSALDARGELAAAVAAASSLGFGTATAGSAGAAGAVAGAPLGPLAEALSTAASRAGPLSINWTVVRFIPRPAAESLTVGPGGILIGSDGAEWEQQALAHSAAAITDPLASASVASGPDAAAPGGSVNVSSPQLRVRHAGTVVLSAVSSDGCLALTHAVEVNVSCAAPPRLRLLPGDASSAATLWNASAGAAEPGFAPIAVGVAPADAWLSYAWSVQPTSSAGQAGLFAQATVPCNETAPTSSGPVPMCAASLDAPAIANGSAVIAAPAEGSTAVTLPGVGDWTLRLRVSDGCRANSSSVALRARCNDRPVLALPDASTSLVNASGSDAAAAFTAVPFEVVATDANADVVTVTATPVSHAARDLADTAPEHVALGRINSSARADGPEPLLSALLAGAGSASGAGSVSLATTLTPTRLGTTVVAVSATDGCTRLAANVTVTAECRAPGPLPEVLPAAGSAGSASLRVSYGTGSTEFNATSLLVAGSEARFVKSDAAAALPADVLSRVQASLSGAQTQTNGTSSGAAAAVGASVRLFKRAFDTAAEREALPASLRAGGAWGLELPLPPLSRRNVSVAFASVPATLGASLRSSADAAAAAAAALRGCSAQLTLRADAVAVALAANASLTAGDAADAADAAALSTAMPRVAPAGVAALPALSIDGLCGGGSADPTAEALALAGGRGASAAAFQAATATLASQAAAANASTAARAADAAVAADAEAAVLSNASTVALQRASWSFLGWVLVDRKCPRAALDAASAPGFAEGLFAPALSAGLDGGAGAVGQCLLGPEAAAVAAAAGPQGGPGSLPALVGGGETAPWFAPQGLGEYTLRWAATDGCNVAAGDVVVSVECAAEPLVALDASALRVSPSLGATGWGVTAADRVGVAVATDAAAIAAALAAHNNGSTALTGPAAALQAAGVDVLVHLAASPITGSGATGPPRLPAVVINASGSWDRLRPEAAASAAAAAGPLTPGEEAEPPRPLRFVWDVVSAPARSRLQGQSGLSHPNATSVGLLAAASPASVTGTFGPAGLSGTPEQLALLRAGNGSAAAYAAANALSAESVVAFSPDQFGRYVIRITVHDGCSVRSALAVVDATCTQPPVASAGADRSVTRIDAGGPALAWSADGRRATDTRVFLDASGTADPDWTAQDASGSPREPVFVQWRIDAVPAGAAVALSNASSARPHFRPTVPGAYTLRVFASNSPAADLSAPRGSAAGPACPVSSDVVTITAGCGPAPVAVASQVLPSAGQAAFGNAIANPLLASAALAGGETAQPNVTADKEAAAAAGVAAAAAAAPLELPASAWAAAARLVAAAEPYAPGRADSTPVVAGFSPVLVTAMASTDSDSASADAVALGSAVSAAELAPLTAPLGVAAAPGDEPSAAEVADAATARLVAIAAEAARVSGVALNASHAVGTRAAGSPPLAFRWSIASRPGASVRTSVGGAMTANAVVVPDAVGVFRVTVSATDGCAAAAPGAGPAAATAASVEVDAVCSLPPVVALPNGSSSVSRLHRQGGVAVQLPAVAVSDPDDSVLAWRWSVASVTAGSGAGRHASAGGGASASPFELVNATSADGGAWLRVFVPGSYLAEFVATDGCSRVAASVVVNVLCPAPRRSPVAAAAALGRGAVSPHIPGSWVNLRGAFDFEAFLQAEAAPWQSGLAGQGNASLLDRVNAASAAGVDPGAALEPQAAAALAPLLDAVSFRWSVLPVPPVVDAGGPYIGSPNRNVTLGRVTLRVPGSGSALPADVKSSAAVTAMGEAGLPLSPATLTGIRWSLQGAPTGALTAPNSALAGTLGPVLMKADTLAPVLAPSLAGTYSLRVDAFAGCDPVSATADVLVACSGQPNARFANAVVSASLGDVVSVDASASTATSSSGLTYRWELLGADGTPGGAPVDVRSPGPLPLKVLSDAASLRAPAATALTNAAVTLLAPPATAGGPATVLGTADAGEVGGAAMARFQPDGLGDYRLRVTVSDGCSSDWADVVVRVGCPADAADGTALGGAPAWKGGSALASVAAVWMTAAPSTVSGADGSVSQGPGPAGAAGVPGAMLTSSGVSVRFQLSRSPPSQPSGWAGGDTLVVSWQLTAVPAASGLAVGQSLGGGFGTGAPSSSSAITLDVAGIYTATATVSDGCAVAEASSSIVVAPDAPALFAGGTYSVATVGNAAASASVRLSDVRFVDRLGRLVPSAEAAAPVAGLSVAWSVLAAPAGSSASAAALLTPSSGVLAPLFRPDVPGRYVLRVSVSGQGNAATAGGAGPTLTDSVVVEAACGEGPVAAVAGAPIVRAFLSPPPVLSGVQRASVSLDAGSASSDVDSPAGSLTYTWQATSSSVRRPGAAVSSSVSDAASLQTTPATTSLTASDYTATGSPAGSQVAFVPDGIGTYGMRVTVSDGCSSAQAFAAVEVACSDDGLAAVSAGATVEVEVPVGGSLPASVAVAATASTGSGDGTLAGALVASWTVESAPPGSGLGAGAAVAETVHTAEAVPGSASGSFRLATSASLQPDALGSYLLRVTVSDGCRTASSTMAVHVRSAAALVCPSFSSTPTPSTTASVTPSSTATPSLGASASPTAPPTQTPTPSSSAGSSPSGTPSASGTSLPPPPTASPTVSASSTRAAGASPSPTASGTPAAAVSPAASATPTPAPSASSCPAAPVVGSTSTVTSTVVSFSVRLQGASASDLSSAALQAALRRQIATAAGVDVSAVSLDGVAAAARVLVSAPGRRLQASRAEVQVAVPPSGSVSAQSVVSAVEAAMADGTIRSGINSDSAVAAQGRSMGPGNMSRADMSMYRPAGSFRSTAGSGGDAEFGRMG</sequence>
<name>A0A5A8DH61_CAFRO</name>
<proteinExistence type="predicted"/>
<gene>
    <name evidence="4" type="ORF">FNF31_02176</name>
</gene>
<keyword evidence="2" id="KW-0732">Signal</keyword>
<feature type="region of interest" description="Disordered" evidence="1">
    <location>
        <begin position="5647"/>
        <end position="5666"/>
    </location>
</feature>
<reference evidence="4 5" key="1">
    <citation type="submission" date="2019-07" db="EMBL/GenBank/DDBJ databases">
        <title>Genomes of Cafeteria roenbergensis.</title>
        <authorList>
            <person name="Fischer M.G."/>
            <person name="Hackl T."/>
            <person name="Roman M."/>
        </authorList>
    </citation>
    <scope>NUCLEOTIDE SEQUENCE [LARGE SCALE GENOMIC DNA]</scope>
    <source>
        <strain evidence="4 5">Cflag</strain>
    </source>
</reference>
<dbReference type="InterPro" id="IPR013783">
    <property type="entry name" value="Ig-like_fold"/>
</dbReference>
<dbReference type="Pfam" id="PF13290">
    <property type="entry name" value="CHB_HEX_C_1"/>
    <property type="match status" value="1"/>
</dbReference>
<dbReference type="Gene3D" id="2.60.40.10">
    <property type="entry name" value="Immunoglobulins"/>
    <property type="match status" value="2"/>
</dbReference>
<dbReference type="InterPro" id="IPR059177">
    <property type="entry name" value="GH29D-like_dom"/>
</dbReference>
<accession>A0A5A8DH61</accession>
<evidence type="ECO:0000256" key="2">
    <source>
        <dbReference type="SAM" id="SignalP"/>
    </source>
</evidence>
<feature type="domain" description="GH29D-like beta-sandwich" evidence="3">
    <location>
        <begin position="47"/>
        <end position="94"/>
    </location>
</feature>
<feature type="compositionally biased region" description="Gly residues" evidence="1">
    <location>
        <begin position="5655"/>
        <end position="5666"/>
    </location>
</feature>
<feature type="compositionally biased region" description="Low complexity" evidence="1">
    <location>
        <begin position="5460"/>
        <end position="5511"/>
    </location>
</feature>
<protein>
    <recommendedName>
        <fullName evidence="3">GH29D-like beta-sandwich domain-containing protein</fullName>
    </recommendedName>
</protein>
<feature type="compositionally biased region" description="Low complexity" evidence="1">
    <location>
        <begin position="5432"/>
        <end position="5452"/>
    </location>
</feature>
<dbReference type="EMBL" id="VLTM01000015">
    <property type="protein sequence ID" value="KAA0164853.1"/>
    <property type="molecule type" value="Genomic_DNA"/>
</dbReference>
<comment type="caution">
    <text evidence="4">The sequence shown here is derived from an EMBL/GenBank/DDBJ whole genome shotgun (WGS) entry which is preliminary data.</text>
</comment>
<feature type="region of interest" description="Disordered" evidence="1">
    <location>
        <begin position="5394"/>
        <end position="5511"/>
    </location>
</feature>
<dbReference type="InterPro" id="IPR016186">
    <property type="entry name" value="C-type_lectin-like/link_sf"/>
</dbReference>
<dbReference type="Gene3D" id="3.10.100.10">
    <property type="entry name" value="Mannose-Binding Protein A, subunit A"/>
    <property type="match status" value="1"/>
</dbReference>
<organism evidence="4 5">
    <name type="scientific">Cafeteria roenbergensis</name>
    <name type="common">Marine flagellate</name>
    <dbReference type="NCBI Taxonomy" id="33653"/>
    <lineage>
        <taxon>Eukaryota</taxon>
        <taxon>Sar</taxon>
        <taxon>Stramenopiles</taxon>
        <taxon>Bigyra</taxon>
        <taxon>Opalozoa</taxon>
        <taxon>Bicosoecida</taxon>
        <taxon>Cafeteriaceae</taxon>
        <taxon>Cafeteria</taxon>
    </lineage>
</organism>
<evidence type="ECO:0000313" key="5">
    <source>
        <dbReference type="Proteomes" id="UP000325113"/>
    </source>
</evidence>
<evidence type="ECO:0000259" key="3">
    <source>
        <dbReference type="Pfam" id="PF13290"/>
    </source>
</evidence>
<dbReference type="Proteomes" id="UP000325113">
    <property type="component" value="Unassembled WGS sequence"/>
</dbReference>
<feature type="signal peptide" evidence="2">
    <location>
        <begin position="1"/>
        <end position="30"/>
    </location>
</feature>
<evidence type="ECO:0000313" key="4">
    <source>
        <dbReference type="EMBL" id="KAA0164853.1"/>
    </source>
</evidence>